<sequence length="226" mass="24845">MDAQRSTVMSRAANVRRIDALFLAMETDFLLREQFITGPSQILTEYLAVPPVSDEQAALTDRLVYSVFANPKLLRWFQEYVHRHTDAVPPQGEFLTEFCRATVESDGQEVFAALLEGCTSETAIHGLTDDLLHYFINLHVSHTLCGDGAGEGDAEVAADQENVGMQARGSTPFVTGITWTTYVHVQQADDQQAFSAGFVPPYAAVTLNALARYAVELQARGAFRLG</sequence>
<comment type="caution">
    <text evidence="1">The sequence shown here is derived from an EMBL/GenBank/DDBJ whole genome shotgun (WGS) entry which is preliminary data.</text>
</comment>
<proteinExistence type="predicted"/>
<dbReference type="RefSeq" id="WP_151511202.1">
    <property type="nucleotide sequence ID" value="NZ_JBMVCA010000002.1"/>
</dbReference>
<protein>
    <submittedName>
        <fullName evidence="1">Uncharacterized protein</fullName>
    </submittedName>
</protein>
<keyword evidence="2" id="KW-1185">Reference proteome</keyword>
<name>A0A5N5ELW8_9ACTN</name>
<reference evidence="1 2" key="1">
    <citation type="submission" date="2019-09" db="EMBL/GenBank/DDBJ databases">
        <authorList>
            <person name="Liu P."/>
        </authorList>
    </citation>
    <scope>NUCLEOTIDE SEQUENCE [LARGE SCALE GENOMIC DNA]</scope>
    <source>
        <strain evidence="1 2">TRM68085</strain>
    </source>
</reference>
<dbReference type="EMBL" id="VYUA01000014">
    <property type="protein sequence ID" value="KAB2591323.1"/>
    <property type="molecule type" value="Genomic_DNA"/>
</dbReference>
<accession>A0A5N5ELW8</accession>
<organism evidence="1 2">
    <name type="scientific">Streptomyces arboris</name>
    <dbReference type="NCBI Taxonomy" id="2600619"/>
    <lineage>
        <taxon>Bacteria</taxon>
        <taxon>Bacillati</taxon>
        <taxon>Actinomycetota</taxon>
        <taxon>Actinomycetes</taxon>
        <taxon>Kitasatosporales</taxon>
        <taxon>Streptomycetaceae</taxon>
        <taxon>Streptomyces</taxon>
    </lineage>
</organism>
<gene>
    <name evidence="1" type="ORF">F5983_17745</name>
</gene>
<dbReference type="AlphaFoldDB" id="A0A5N5ELW8"/>
<evidence type="ECO:0000313" key="1">
    <source>
        <dbReference type="EMBL" id="KAB2591323.1"/>
    </source>
</evidence>
<dbReference type="Proteomes" id="UP000326907">
    <property type="component" value="Unassembled WGS sequence"/>
</dbReference>
<evidence type="ECO:0000313" key="2">
    <source>
        <dbReference type="Proteomes" id="UP000326907"/>
    </source>
</evidence>